<protein>
    <submittedName>
        <fullName evidence="2">Uncharacterized protein</fullName>
    </submittedName>
</protein>
<dbReference type="Gramene" id="RZC50190">
    <property type="protein sequence ID" value="RZC50190"/>
    <property type="gene ID" value="C5167_018616"/>
</dbReference>
<accession>A0A4Y7IQW9</accession>
<name>A0A4Y7IQW9_PAPSO</name>
<keyword evidence="3" id="KW-1185">Reference proteome</keyword>
<evidence type="ECO:0000313" key="3">
    <source>
        <dbReference type="Proteomes" id="UP000316621"/>
    </source>
</evidence>
<dbReference type="AlphaFoldDB" id="A0A4Y7IQW9"/>
<dbReference type="Proteomes" id="UP000316621">
    <property type="component" value="Chromosome 2"/>
</dbReference>
<organism evidence="2 3">
    <name type="scientific">Papaver somniferum</name>
    <name type="common">Opium poppy</name>
    <dbReference type="NCBI Taxonomy" id="3469"/>
    <lineage>
        <taxon>Eukaryota</taxon>
        <taxon>Viridiplantae</taxon>
        <taxon>Streptophyta</taxon>
        <taxon>Embryophyta</taxon>
        <taxon>Tracheophyta</taxon>
        <taxon>Spermatophyta</taxon>
        <taxon>Magnoliopsida</taxon>
        <taxon>Ranunculales</taxon>
        <taxon>Papaveraceae</taxon>
        <taxon>Papaveroideae</taxon>
        <taxon>Papaver</taxon>
    </lineage>
</organism>
<dbReference type="EMBL" id="CM010716">
    <property type="protein sequence ID" value="RZC50190.1"/>
    <property type="molecule type" value="Genomic_DNA"/>
</dbReference>
<evidence type="ECO:0000313" key="2">
    <source>
        <dbReference type="EMBL" id="RZC50190.1"/>
    </source>
</evidence>
<gene>
    <name evidence="2" type="ORF">C5167_018616</name>
</gene>
<reference evidence="2 3" key="1">
    <citation type="journal article" date="2018" name="Science">
        <title>The opium poppy genome and morphinan production.</title>
        <authorList>
            <person name="Guo L."/>
            <person name="Winzer T."/>
            <person name="Yang X."/>
            <person name="Li Y."/>
            <person name="Ning Z."/>
            <person name="He Z."/>
            <person name="Teodor R."/>
            <person name="Lu Y."/>
            <person name="Bowser T.A."/>
            <person name="Graham I.A."/>
            <person name="Ye K."/>
        </authorList>
    </citation>
    <scope>NUCLEOTIDE SEQUENCE [LARGE SCALE GENOMIC DNA]</scope>
    <source>
        <strain evidence="3">cv. HN1</strain>
        <tissue evidence="2">Leaves</tissue>
    </source>
</reference>
<sequence length="124" mass="14089">MDKQLTSESASAKASDERSEQQRPPIPMAALWLVFPHGRVLSSAPPSTSSFSSSDPDNLSVVYLLFKRVDPLEARQDMHVLAFCRPGDEQWRIKLPNPCFLPTWIMMPTDENRHVAGRRRRIAD</sequence>
<feature type="non-terminal residue" evidence="2">
    <location>
        <position position="124"/>
    </location>
</feature>
<feature type="region of interest" description="Disordered" evidence="1">
    <location>
        <begin position="1"/>
        <end position="24"/>
    </location>
</feature>
<evidence type="ECO:0000256" key="1">
    <source>
        <dbReference type="SAM" id="MobiDB-lite"/>
    </source>
</evidence>
<feature type="compositionally biased region" description="Polar residues" evidence="1">
    <location>
        <begin position="1"/>
        <end position="12"/>
    </location>
</feature>
<proteinExistence type="predicted"/>